<reference evidence="11 16" key="5">
    <citation type="submission" date="2019-08" db="EMBL/GenBank/DDBJ databases">
        <title>Emerging of two pre-pandemic pathogenic O4:KUT lineages of Vibrio parahaemolyticus in coastal eastern China.</title>
        <authorList>
            <person name="Yu H."/>
        </authorList>
    </citation>
    <scope>NUCLEOTIDE SEQUENCE [LARGE SCALE GENOMIC DNA]</scope>
    <source>
        <strain evidence="11 16">HZ17-383</strain>
    </source>
</reference>
<protein>
    <submittedName>
        <fullName evidence="4">2-keto-3-deoxygluconate kinase</fullName>
    </submittedName>
    <submittedName>
        <fullName evidence="5">SRPBCC domain-containing protein</fullName>
    </submittedName>
</protein>
<reference evidence="6" key="11">
    <citation type="submission" date="2023-06" db="EMBL/GenBank/DDBJ databases">
        <title>Genomic Diversity of Vibrio spp. and Metagenomic Analysis of Pathogens in Florida Gulf Coastal Waters Following Hurricane Ian.</title>
        <authorList>
            <person name="Brumfield K.D."/>
        </authorList>
    </citation>
    <scope>NUCLEOTIDE SEQUENCE</scope>
    <source>
        <strain evidence="6">WBS2B-138</strain>
    </source>
</reference>
<dbReference type="EMBL" id="JAUHGG010000001">
    <property type="protein sequence ID" value="MDS1819358.1"/>
    <property type="molecule type" value="Genomic_DNA"/>
</dbReference>
<evidence type="ECO:0000313" key="5">
    <source>
        <dbReference type="EMBL" id="MCC3806419.1"/>
    </source>
</evidence>
<evidence type="ECO:0000313" key="12">
    <source>
        <dbReference type="EMBL" id="UYV28125.1"/>
    </source>
</evidence>
<comment type="similarity">
    <text evidence="1">Belongs to the AHA1 family.</text>
</comment>
<evidence type="ECO:0000313" key="14">
    <source>
        <dbReference type="Proteomes" id="UP000037697"/>
    </source>
</evidence>
<keyword evidence="4" id="KW-0808">Transferase</keyword>
<evidence type="ECO:0000313" key="17">
    <source>
        <dbReference type="Proteomes" id="UP000464718"/>
    </source>
</evidence>
<dbReference type="EMBL" id="CP097356">
    <property type="protein sequence ID" value="UYV28125.1"/>
    <property type="molecule type" value="Genomic_DNA"/>
</dbReference>
<dbReference type="Proteomes" id="UP000856022">
    <property type="component" value="Unassembled WGS sequence"/>
</dbReference>
<evidence type="ECO:0000313" key="3">
    <source>
        <dbReference type="EMBL" id="HAS6677577.1"/>
    </source>
</evidence>
<dbReference type="Pfam" id="PF08327">
    <property type="entry name" value="AHSA1"/>
    <property type="match status" value="1"/>
</dbReference>
<dbReference type="InterPro" id="IPR013538">
    <property type="entry name" value="ASHA1/2-like_C"/>
</dbReference>
<dbReference type="EMBL" id="NIXT01000193">
    <property type="protein sequence ID" value="OXE33831.1"/>
    <property type="molecule type" value="Genomic_DNA"/>
</dbReference>
<dbReference type="EMBL" id="LIRS01000088">
    <property type="protein sequence ID" value="KOY28778.1"/>
    <property type="molecule type" value="Genomic_DNA"/>
</dbReference>
<reference evidence="4 14" key="1">
    <citation type="submission" date="2015-07" db="EMBL/GenBank/DDBJ databases">
        <title>Foodborne Vibrio parahaemolyticus Isolates.</title>
        <authorList>
            <person name="Ronholm J."/>
            <person name="Petronella N."/>
            <person name="Kenwell R."/>
            <person name="Banerjee S."/>
        </authorList>
    </citation>
    <scope>NUCLEOTIDE SEQUENCE [LARGE SCALE GENOMIC DNA]</scope>
    <source>
        <strain evidence="4 14">HS-06-05</strain>
    </source>
</reference>
<dbReference type="EMBL" id="DACQKT010000004">
    <property type="protein sequence ID" value="HAS6677577.1"/>
    <property type="molecule type" value="Genomic_DNA"/>
</dbReference>
<evidence type="ECO:0000313" key="4">
    <source>
        <dbReference type="EMBL" id="KOY28778.1"/>
    </source>
</evidence>
<dbReference type="EMBL" id="VRMQ01000001">
    <property type="protein sequence ID" value="TXN18622.1"/>
    <property type="molecule type" value="Genomic_DNA"/>
</dbReference>
<dbReference type="Proteomes" id="UP001253193">
    <property type="component" value="Unassembled WGS sequence"/>
</dbReference>
<dbReference type="Proteomes" id="UP000726777">
    <property type="component" value="Unassembled WGS sequence"/>
</dbReference>
<proteinExistence type="inferred from homology"/>
<sequence length="150" mass="17461">MLTLNYYVEITATPQRVWRVLTDAELYKRWAQAFSPQSQFEGEWEEGSDITFFDPDMGGTRAVIDSVQPLHRLEFHHVAIFNPDNRQQLDADIAAKWIGSREIYQIDTEDERLLLNITIHTHSDFVSMFNNGWEKALPLIKSICEETDSQ</sequence>
<evidence type="ECO:0000313" key="9">
    <source>
        <dbReference type="EMBL" id="OXE33831.1"/>
    </source>
</evidence>
<dbReference type="Proteomes" id="UP000037697">
    <property type="component" value="Unassembled WGS sequence"/>
</dbReference>
<dbReference type="SUPFAM" id="SSF55961">
    <property type="entry name" value="Bet v1-like"/>
    <property type="match status" value="1"/>
</dbReference>
<dbReference type="Proteomes" id="UP000518904">
    <property type="component" value="Unassembled WGS sequence"/>
</dbReference>
<reference evidence="3" key="6">
    <citation type="submission" date="2019-12" db="EMBL/GenBank/DDBJ databases">
        <authorList>
            <consortium name="NCBI Pathogen Detection Project"/>
        </authorList>
    </citation>
    <scope>NUCLEOTIDE SEQUENCE</scope>
    <source>
        <strain evidence="3">1930</strain>
    </source>
</reference>
<evidence type="ECO:0000313" key="19">
    <source>
        <dbReference type="Proteomes" id="UP000555836"/>
    </source>
</evidence>
<evidence type="ECO:0000313" key="16">
    <source>
        <dbReference type="Proteomes" id="UP000321504"/>
    </source>
</evidence>
<dbReference type="RefSeq" id="WP_005462830.1">
    <property type="nucleotide sequence ID" value="NZ_CAJDZF010000004.1"/>
</dbReference>
<reference evidence="3" key="3">
    <citation type="journal article" date="2018" name="Genome Biol.">
        <title>SKESA: strategic k-mer extension for scrupulous assemblies.</title>
        <authorList>
            <person name="Souvorov A."/>
            <person name="Agarwala R."/>
            <person name="Lipman D.J."/>
        </authorList>
    </citation>
    <scope>NUCLEOTIDE SEQUENCE</scope>
    <source>
        <strain evidence="3">1930</strain>
    </source>
</reference>
<gene>
    <name evidence="4" type="ORF">ACX05_15725</name>
    <name evidence="9" type="ORF">CA163_05470</name>
    <name evidence="10" type="ORF">EHC69_21920</name>
    <name evidence="11" type="ORF">FVP01_06445</name>
    <name evidence="8" type="ORF">HKB16_09795</name>
    <name evidence="7" type="ORF">HKB21_17760</name>
    <name evidence="3" type="ORF">I7278_12225</name>
    <name evidence="5" type="ORF">IB292_15310</name>
    <name evidence="12" type="ORF">M5598_20590</name>
    <name evidence="13" type="ORF">O1Q84_21835</name>
    <name evidence="6" type="ORF">QX249_01720</name>
</gene>
<reference evidence="12" key="9">
    <citation type="submission" date="2022-05" db="EMBL/GenBank/DDBJ databases">
        <title>Megaplasmid of Vibrio parahaemolyticus.</title>
        <authorList>
            <person name="Strauch E."/>
            <person name="Borowiak M."/>
        </authorList>
    </citation>
    <scope>NUCLEOTIDE SEQUENCE</scope>
    <source>
        <strain evidence="12">16-VB00198</strain>
    </source>
</reference>
<accession>A0A072HWG5</accession>
<evidence type="ECO:0000313" key="6">
    <source>
        <dbReference type="EMBL" id="MDS1819358.1"/>
    </source>
</evidence>
<reference evidence="10 17" key="4">
    <citation type="submission" date="2018-12" db="EMBL/GenBank/DDBJ databases">
        <title>Genomic insights into the evolutionary origins and pathogenicity of five Vibrio parahaemolyticus strains isolated from the shrimp with acute hepatopancreatic necrosis disease (AHPND).</title>
        <authorList>
            <person name="Yang Q."/>
            <person name="Dong X."/>
            <person name="Xie G."/>
            <person name="Fu S."/>
            <person name="Zou P."/>
            <person name="Sun J."/>
            <person name="Wang Y."/>
            <person name="Huang J."/>
        </authorList>
    </citation>
    <scope>NUCLEOTIDE SEQUENCE [LARGE SCALE GENOMIC DNA]</scope>
    <source>
        <strain evidence="10 17">20160303005-1</strain>
    </source>
</reference>
<dbReference type="Proteomes" id="UP000464718">
    <property type="component" value="Chromosome ii"/>
</dbReference>
<dbReference type="Proteomes" id="UP001163036">
    <property type="component" value="Chromosome 2"/>
</dbReference>
<organism evidence="5 20">
    <name type="scientific">Vibrio parahaemolyticus</name>
    <dbReference type="NCBI Taxonomy" id="670"/>
    <lineage>
        <taxon>Bacteria</taxon>
        <taxon>Pseudomonadati</taxon>
        <taxon>Pseudomonadota</taxon>
        <taxon>Gammaproteobacteria</taxon>
        <taxon>Vibrionales</taxon>
        <taxon>Vibrionaceae</taxon>
        <taxon>Vibrio</taxon>
    </lineage>
</organism>
<evidence type="ECO:0000256" key="1">
    <source>
        <dbReference type="ARBA" id="ARBA00006817"/>
    </source>
</evidence>
<dbReference type="Proteomes" id="UP000214596">
    <property type="component" value="Unassembled WGS sequence"/>
</dbReference>
<dbReference type="OMA" id="KRWAQAF"/>
<dbReference type="Proteomes" id="UP001156560">
    <property type="component" value="Chromosome 2"/>
</dbReference>
<reference evidence="13" key="10">
    <citation type="submission" date="2022-12" db="EMBL/GenBank/DDBJ databases">
        <title>Vibrio parahaemolyticus become highly virulent by producing novel Tc toxins.</title>
        <authorList>
            <person name="Yang F."/>
            <person name="You Y."/>
            <person name="Lai Q."/>
            <person name="Xu L."/>
            <person name="Li F."/>
        </authorList>
    </citation>
    <scope>NUCLEOTIDE SEQUENCE</scope>
    <source>
        <strain evidence="13">Vp-HL-202005</strain>
    </source>
</reference>
<evidence type="ECO:0000313" key="15">
    <source>
        <dbReference type="Proteomes" id="UP000214596"/>
    </source>
</evidence>
<dbReference type="EMBL" id="JABCLB010001107">
    <property type="protein sequence ID" value="NMU83179.1"/>
    <property type="molecule type" value="Genomic_DNA"/>
</dbReference>
<dbReference type="Proteomes" id="UP000555836">
    <property type="component" value="Unassembled WGS sequence"/>
</dbReference>
<evidence type="ECO:0000259" key="2">
    <source>
        <dbReference type="Pfam" id="PF08327"/>
    </source>
</evidence>
<evidence type="ECO:0000313" key="7">
    <source>
        <dbReference type="EMBL" id="NMU27454.1"/>
    </source>
</evidence>
<dbReference type="GO" id="GO:0016301">
    <property type="term" value="F:kinase activity"/>
    <property type="evidence" value="ECO:0007669"/>
    <property type="project" value="UniProtKB-KW"/>
</dbReference>
<dbReference type="AlphaFoldDB" id="A0A072HWG5"/>
<evidence type="ECO:0000313" key="8">
    <source>
        <dbReference type="EMBL" id="NMU83179.1"/>
    </source>
</evidence>
<evidence type="ECO:0000313" key="18">
    <source>
        <dbReference type="Proteomes" id="UP000518904"/>
    </source>
</evidence>
<dbReference type="InterPro" id="IPR023393">
    <property type="entry name" value="START-like_dom_sf"/>
</dbReference>
<reference evidence="18 19" key="7">
    <citation type="submission" date="2020-04" db="EMBL/GenBank/DDBJ databases">
        <title>Whole-genome sequencing of Vibrio spp. from China reveals different genetic environments of blaCTX-M-14 among diverse lineages.</title>
        <authorList>
            <person name="Zheng Z."/>
            <person name="Ye L."/>
            <person name="Chen S."/>
        </authorList>
    </citation>
    <scope>NUCLEOTIDE SEQUENCE [LARGE SCALE GENOMIC DNA]</scope>
    <source>
        <strain evidence="8 18">Vb0551</strain>
        <strain evidence="7 19">Vb0574</strain>
    </source>
</reference>
<dbReference type="Gene3D" id="3.30.530.20">
    <property type="match status" value="1"/>
</dbReference>
<dbReference type="EMBL" id="JABCLD010001806">
    <property type="protein sequence ID" value="NMU27454.1"/>
    <property type="molecule type" value="Genomic_DNA"/>
</dbReference>
<name>A0A072HWG5_VIBPH</name>
<dbReference type="EMBL" id="CP114195">
    <property type="protein sequence ID" value="WAT92016.1"/>
    <property type="molecule type" value="Genomic_DNA"/>
</dbReference>
<evidence type="ECO:0000313" key="10">
    <source>
        <dbReference type="EMBL" id="QHH11952.1"/>
    </source>
</evidence>
<dbReference type="OrthoDB" id="6388102at2"/>
<evidence type="ECO:0000313" key="11">
    <source>
        <dbReference type="EMBL" id="TXN18622.1"/>
    </source>
</evidence>
<reference evidence="5" key="8">
    <citation type="submission" date="2020-09" db="EMBL/GenBank/DDBJ databases">
        <title>Genome sequence of Vibrio parahaemolyticus isolates.</title>
        <authorList>
            <person name="Hammerl J.A."/>
            <person name="Strauch E."/>
        </authorList>
    </citation>
    <scope>NUCLEOTIDE SEQUENCE</scope>
    <source>
        <strain evidence="5">17-VB00146</strain>
    </source>
</reference>
<evidence type="ECO:0000313" key="20">
    <source>
        <dbReference type="Proteomes" id="UP000726777"/>
    </source>
</evidence>
<reference evidence="9 15" key="2">
    <citation type="journal article" date="2017" name="Appl. Environ. Microbiol.">
        <title>Parallel evolution of two clades of a major Atlantic endemic Vibrio parahaemolyticus pathogen lineage by independent acquisition of related pathogenicity islands.</title>
        <authorList>
            <person name="Xu F."/>
            <person name="Gonzalez-Escalona N."/>
            <person name="Drees K.P."/>
            <person name="Sebra R.P."/>
            <person name="Cooper V.S."/>
            <person name="Jones S.H."/>
            <person name="Whistler C.A."/>
        </authorList>
    </citation>
    <scope>NUCLEOTIDE SEQUENCE [LARGE SCALE GENOMIC DNA]</scope>
    <source>
        <strain evidence="9 15">MAVP-3</strain>
    </source>
</reference>
<dbReference type="CDD" id="cd07814">
    <property type="entry name" value="SRPBCC_CalC_Aha1-like"/>
    <property type="match status" value="1"/>
</dbReference>
<dbReference type="STRING" id="670.ACZ92_01965"/>
<dbReference type="Proteomes" id="UP000321504">
    <property type="component" value="Unassembled WGS sequence"/>
</dbReference>
<dbReference type="GeneID" id="1192224"/>
<dbReference type="EMBL" id="CP034299">
    <property type="protein sequence ID" value="QHH11952.1"/>
    <property type="molecule type" value="Genomic_DNA"/>
</dbReference>
<keyword evidence="4" id="KW-0418">Kinase</keyword>
<evidence type="ECO:0000313" key="13">
    <source>
        <dbReference type="EMBL" id="WAT92016.1"/>
    </source>
</evidence>
<dbReference type="EMBL" id="JACVHL010000015">
    <property type="protein sequence ID" value="MCC3806419.1"/>
    <property type="molecule type" value="Genomic_DNA"/>
</dbReference>
<feature type="domain" description="Activator of Hsp90 ATPase homologue 1/2-like C-terminal" evidence="2">
    <location>
        <begin position="12"/>
        <end position="84"/>
    </location>
</feature>